<organism evidence="2 3">
    <name type="scientific">Penicillium brasilianum</name>
    <dbReference type="NCBI Taxonomy" id="104259"/>
    <lineage>
        <taxon>Eukaryota</taxon>
        <taxon>Fungi</taxon>
        <taxon>Dikarya</taxon>
        <taxon>Ascomycota</taxon>
        <taxon>Pezizomycotina</taxon>
        <taxon>Eurotiomycetes</taxon>
        <taxon>Eurotiomycetidae</taxon>
        <taxon>Eurotiales</taxon>
        <taxon>Aspergillaceae</taxon>
        <taxon>Penicillium</taxon>
    </lineage>
</organism>
<protein>
    <recommendedName>
        <fullName evidence="4">Zinc knuckle domain protein</fullName>
    </recommendedName>
</protein>
<dbReference type="AlphaFoldDB" id="A0A0F7TQX0"/>
<sequence>MNRYRNAPGLRSGPSKASPTTLCQKCLKRGHYSYECKATAQERPYTARPSRTQQLLNPRLMPKLSEDVPTDLERTTGVADEILAKREAERGRKRDHDTDDLEDRYGQSSKRARSLSTDSADSISTISTNRSTSASPERRSRHGSHANGRRSSVSPPTGETRKRRYSDASDGSSAKSYSSGDRQRSKSRSREWTDDRNIRRRRRESSPEERGRNRDSKKHDSRNTDRRSQSVDKSRIAKERRSMTPDATYDRSEKRTYRDREPLQGQPQGGRSRQDPRSRGGPPRERSMSPYSKRLALTQSMNLGR</sequence>
<feature type="compositionally biased region" description="Basic and acidic residues" evidence="1">
    <location>
        <begin position="272"/>
        <end position="287"/>
    </location>
</feature>
<proteinExistence type="predicted"/>
<evidence type="ECO:0000313" key="3">
    <source>
        <dbReference type="Proteomes" id="UP000042958"/>
    </source>
</evidence>
<feature type="region of interest" description="Disordered" evidence="1">
    <location>
        <begin position="41"/>
        <end position="305"/>
    </location>
</feature>
<dbReference type="OrthoDB" id="437973at2759"/>
<feature type="compositionally biased region" description="Low complexity" evidence="1">
    <location>
        <begin position="114"/>
        <end position="135"/>
    </location>
</feature>
<feature type="compositionally biased region" description="Low complexity" evidence="1">
    <location>
        <begin position="168"/>
        <end position="180"/>
    </location>
</feature>
<reference evidence="3" key="1">
    <citation type="journal article" date="2015" name="Genome Announc.">
        <title>Draft genome sequence of the fungus Penicillium brasilianum MG11.</title>
        <authorList>
            <person name="Horn F."/>
            <person name="Linde J."/>
            <person name="Mattern D.J."/>
            <person name="Walther G."/>
            <person name="Guthke R."/>
            <person name="Brakhage A.A."/>
            <person name="Valiante V."/>
        </authorList>
    </citation>
    <scope>NUCLEOTIDE SEQUENCE [LARGE SCALE GENOMIC DNA]</scope>
    <source>
        <strain evidence="3">MG11</strain>
    </source>
</reference>
<dbReference type="EMBL" id="CDHK01000007">
    <property type="protein sequence ID" value="CEJ59158.1"/>
    <property type="molecule type" value="Genomic_DNA"/>
</dbReference>
<feature type="region of interest" description="Disordered" evidence="1">
    <location>
        <begin position="1"/>
        <end position="21"/>
    </location>
</feature>
<dbReference type="Pfam" id="PF13917">
    <property type="entry name" value="zf-CCHC_3"/>
    <property type="match status" value="1"/>
</dbReference>
<accession>A0A0F7TQX0</accession>
<feature type="compositionally biased region" description="Basic and acidic residues" evidence="1">
    <location>
        <begin position="82"/>
        <end position="97"/>
    </location>
</feature>
<evidence type="ECO:0000313" key="2">
    <source>
        <dbReference type="EMBL" id="CEJ59158.1"/>
    </source>
</evidence>
<gene>
    <name evidence="2" type="ORF">PMG11_07792</name>
</gene>
<evidence type="ECO:0008006" key="4">
    <source>
        <dbReference type="Google" id="ProtNLM"/>
    </source>
</evidence>
<feature type="compositionally biased region" description="Basic residues" evidence="1">
    <location>
        <begin position="139"/>
        <end position="148"/>
    </location>
</feature>
<dbReference type="Proteomes" id="UP000042958">
    <property type="component" value="Unassembled WGS sequence"/>
</dbReference>
<name>A0A0F7TQX0_PENBI</name>
<evidence type="ECO:0000256" key="1">
    <source>
        <dbReference type="SAM" id="MobiDB-lite"/>
    </source>
</evidence>
<feature type="compositionally biased region" description="Basic and acidic residues" evidence="1">
    <location>
        <begin position="181"/>
        <end position="197"/>
    </location>
</feature>
<keyword evidence="3" id="KW-1185">Reference proteome</keyword>
<feature type="compositionally biased region" description="Basic and acidic residues" evidence="1">
    <location>
        <begin position="204"/>
        <end position="262"/>
    </location>
</feature>